<evidence type="ECO:0000256" key="1">
    <source>
        <dbReference type="ARBA" id="ARBA00022737"/>
    </source>
</evidence>
<dbReference type="InterPro" id="IPR046349">
    <property type="entry name" value="C1-like_sf"/>
</dbReference>
<proteinExistence type="predicted"/>
<comment type="caution">
    <text evidence="3">The sequence shown here is derived from an EMBL/GenBank/DDBJ whole genome shotgun (WGS) entry which is preliminary data.</text>
</comment>
<gene>
    <name evidence="3" type="ORF">POM88_047935</name>
</gene>
<sequence>MEFVKHRHPLVLNEFYHGGEGDACYLCKEPLRSPFAHSVYLCTQGERSSVIPDDDDDDNDEDDDDAVDFDCDKMLVHKSCAESPLVLTDSYMHPQHPITLKTESPVTCSICYEHSVCKYLNFDHKCKICKDYIKPTLWLYYCAGCRIFVHIHCANAPPETKTRALGEFGDLVHLPTQDESSVNMFRQLLIHQMMINQGQGDALTWSFSSISTITAADVAGPYKEVIHHWSHDQHPLNLVNKCSTPKIHLVALTDNGKDSDDDSTVIVCDGCTYPINSSNTSYYECHPCNYFLHRYCAELPKLMLPYKFQPYNRYSDRQIIFTEICSSYLFQCNGCKSLKSGIHIATDNGSCRLDIGCALLPEKIKHEAHEHPLTQAVHGDYNHVYEHCDACGLYFGREELVFGCSGCFFNIHTRCALRPHKLKHRWDPHPLTLLTPEIIIENHPHDFNCEHCSADIDTTRYWFYHCSVCDLSCHIDCINKFYRYSNINFSASKIKIEQDELHQKLHDHGLTLVLNKRKRCCGSCCRQLFYDPILQCTTCNFIICLYCVDAD</sequence>
<dbReference type="EMBL" id="JAUIZM010000011">
    <property type="protein sequence ID" value="KAK1354679.1"/>
    <property type="molecule type" value="Genomic_DNA"/>
</dbReference>
<dbReference type="Proteomes" id="UP001237642">
    <property type="component" value="Unassembled WGS sequence"/>
</dbReference>
<accession>A0AAD8M014</accession>
<organism evidence="3 4">
    <name type="scientific">Heracleum sosnowskyi</name>
    <dbReference type="NCBI Taxonomy" id="360622"/>
    <lineage>
        <taxon>Eukaryota</taxon>
        <taxon>Viridiplantae</taxon>
        <taxon>Streptophyta</taxon>
        <taxon>Embryophyta</taxon>
        <taxon>Tracheophyta</taxon>
        <taxon>Spermatophyta</taxon>
        <taxon>Magnoliopsida</taxon>
        <taxon>eudicotyledons</taxon>
        <taxon>Gunneridae</taxon>
        <taxon>Pentapetalae</taxon>
        <taxon>asterids</taxon>
        <taxon>campanulids</taxon>
        <taxon>Apiales</taxon>
        <taxon>Apiaceae</taxon>
        <taxon>Apioideae</taxon>
        <taxon>apioid superclade</taxon>
        <taxon>Tordylieae</taxon>
        <taxon>Tordyliinae</taxon>
        <taxon>Heracleum</taxon>
    </lineage>
</organism>
<keyword evidence="4" id="KW-1185">Reference proteome</keyword>
<dbReference type="Pfam" id="PF03107">
    <property type="entry name" value="C1_2"/>
    <property type="match status" value="2"/>
</dbReference>
<feature type="domain" description="DC1" evidence="2">
    <location>
        <begin position="368"/>
        <end position="416"/>
    </location>
</feature>
<name>A0AAD8M014_9APIA</name>
<protein>
    <recommendedName>
        <fullName evidence="2">DC1 domain-containing protein</fullName>
    </recommendedName>
</protein>
<dbReference type="PANTHER" id="PTHR32410:SF216">
    <property type="entry name" value="PHORBOL-ESTER_DAG-TYPE DOMAIN-CONTAINING PROTEIN"/>
    <property type="match status" value="1"/>
</dbReference>
<dbReference type="AlphaFoldDB" id="A0AAD8M014"/>
<dbReference type="SUPFAM" id="SSF57889">
    <property type="entry name" value="Cysteine-rich domain"/>
    <property type="match status" value="3"/>
</dbReference>
<reference evidence="3" key="2">
    <citation type="submission" date="2023-05" db="EMBL/GenBank/DDBJ databases">
        <authorList>
            <person name="Schelkunov M.I."/>
        </authorList>
    </citation>
    <scope>NUCLEOTIDE SEQUENCE</scope>
    <source>
        <strain evidence="3">Hsosn_3</strain>
        <tissue evidence="3">Leaf</tissue>
    </source>
</reference>
<evidence type="ECO:0000313" key="3">
    <source>
        <dbReference type="EMBL" id="KAK1354679.1"/>
    </source>
</evidence>
<dbReference type="PANTHER" id="PTHR32410">
    <property type="entry name" value="CYSTEINE/HISTIDINE-RICH C1 DOMAIN FAMILY PROTEIN"/>
    <property type="match status" value="1"/>
</dbReference>
<keyword evidence="1" id="KW-0677">Repeat</keyword>
<evidence type="ECO:0000259" key="2">
    <source>
        <dbReference type="Pfam" id="PF03107"/>
    </source>
</evidence>
<reference evidence="3" key="1">
    <citation type="submission" date="2023-02" db="EMBL/GenBank/DDBJ databases">
        <title>Genome of toxic invasive species Heracleum sosnowskyi carries increased number of genes despite the absence of recent whole-genome duplications.</title>
        <authorList>
            <person name="Schelkunov M."/>
            <person name="Shtratnikova V."/>
            <person name="Makarenko M."/>
            <person name="Klepikova A."/>
            <person name="Omelchenko D."/>
            <person name="Novikova G."/>
            <person name="Obukhova E."/>
            <person name="Bogdanov V."/>
            <person name="Penin A."/>
            <person name="Logacheva M."/>
        </authorList>
    </citation>
    <scope>NUCLEOTIDE SEQUENCE</scope>
    <source>
        <strain evidence="3">Hsosn_3</strain>
        <tissue evidence="3">Leaf</tissue>
    </source>
</reference>
<evidence type="ECO:0000313" key="4">
    <source>
        <dbReference type="Proteomes" id="UP001237642"/>
    </source>
</evidence>
<dbReference type="InterPro" id="IPR053192">
    <property type="entry name" value="Vacuole_Formation_Reg"/>
</dbReference>
<feature type="domain" description="DC1" evidence="2">
    <location>
        <begin position="427"/>
        <end position="478"/>
    </location>
</feature>
<dbReference type="InterPro" id="IPR004146">
    <property type="entry name" value="DC1"/>
</dbReference>